<evidence type="ECO:0000256" key="9">
    <source>
        <dbReference type="ARBA" id="ARBA00047715"/>
    </source>
</evidence>
<dbReference type="Gene3D" id="3.40.640.10">
    <property type="entry name" value="Type I PLP-dependent aspartate aminotransferase-like (Major domain)"/>
    <property type="match status" value="1"/>
</dbReference>
<dbReference type="PANTHER" id="PTHR13693">
    <property type="entry name" value="CLASS II AMINOTRANSFERASE/8-AMINO-7-OXONONANOATE SYNTHASE"/>
    <property type="match status" value="1"/>
</dbReference>
<dbReference type="GO" id="GO:0005737">
    <property type="term" value="C:cytoplasm"/>
    <property type="evidence" value="ECO:0007669"/>
    <property type="project" value="UniProtKB-ARBA"/>
</dbReference>
<dbReference type="InterPro" id="IPR015424">
    <property type="entry name" value="PyrdxlP-dep_Trfase"/>
</dbReference>
<dbReference type="AlphaFoldDB" id="A0A1M4WXZ4"/>
<dbReference type="PROSITE" id="PS00599">
    <property type="entry name" value="AA_TRANSFER_CLASS_2"/>
    <property type="match status" value="1"/>
</dbReference>
<evidence type="ECO:0000256" key="5">
    <source>
        <dbReference type="ARBA" id="ARBA00022679"/>
    </source>
</evidence>
<dbReference type="InterPro" id="IPR010962">
    <property type="entry name" value="AONS_Archaea/Firmicutes"/>
</dbReference>
<dbReference type="Pfam" id="PF00155">
    <property type="entry name" value="Aminotran_1_2"/>
    <property type="match status" value="1"/>
</dbReference>
<comment type="caution">
    <text evidence="13">The sequence shown here is derived from an EMBL/GenBank/DDBJ whole genome shotgun (WGS) entry which is preliminary data.</text>
</comment>
<accession>A0A1M4WXZ4</accession>
<keyword evidence="6" id="KW-0093">Biotin biosynthesis</keyword>
<dbReference type="InterPro" id="IPR015421">
    <property type="entry name" value="PyrdxlP-dep_Trfase_major"/>
</dbReference>
<comment type="similarity">
    <text evidence="3 11">Belongs to the class-II pyridoxal-phosphate-dependent aminotransferase family. BioF subfamily.</text>
</comment>
<dbReference type="Gene3D" id="3.90.1150.10">
    <property type="entry name" value="Aspartate Aminotransferase, domain 1"/>
    <property type="match status" value="1"/>
</dbReference>
<dbReference type="RefSeq" id="WP_072864654.1">
    <property type="nucleotide sequence ID" value="NZ_FQUI01000019.1"/>
</dbReference>
<keyword evidence="7 10" id="KW-0663">Pyridoxal phosphate</keyword>
<feature type="domain" description="Aminotransferase class I/classII large" evidence="12">
    <location>
        <begin position="39"/>
        <end position="382"/>
    </location>
</feature>
<comment type="subunit">
    <text evidence="4 11">Homodimer.</text>
</comment>
<protein>
    <recommendedName>
        <fullName evidence="11">8-amino-7-ketopelargonate synthase</fullName>
        <ecNumber evidence="11">2.3.1.47</ecNumber>
    </recommendedName>
</protein>
<evidence type="ECO:0000256" key="8">
    <source>
        <dbReference type="ARBA" id="ARBA00023315"/>
    </source>
</evidence>
<dbReference type="InterPro" id="IPR001917">
    <property type="entry name" value="Aminotrans_II_pyridoxalP_BS"/>
</dbReference>
<evidence type="ECO:0000256" key="4">
    <source>
        <dbReference type="ARBA" id="ARBA00011738"/>
    </source>
</evidence>
<dbReference type="CDD" id="cd06454">
    <property type="entry name" value="KBL_like"/>
    <property type="match status" value="1"/>
</dbReference>
<dbReference type="OrthoDB" id="9807157at2"/>
<dbReference type="GO" id="GO:0030170">
    <property type="term" value="F:pyridoxal phosphate binding"/>
    <property type="evidence" value="ECO:0007669"/>
    <property type="project" value="InterPro"/>
</dbReference>
<evidence type="ECO:0000256" key="6">
    <source>
        <dbReference type="ARBA" id="ARBA00022756"/>
    </source>
</evidence>
<dbReference type="STRING" id="1122195.SAMN02745164_01284"/>
<keyword evidence="5 11" id="KW-0808">Transferase</keyword>
<dbReference type="FunFam" id="3.40.640.10:FF:000006">
    <property type="entry name" value="5-aminolevulinate synthase, mitochondrial"/>
    <property type="match status" value="1"/>
</dbReference>
<dbReference type="NCBIfam" id="TIGR00858">
    <property type="entry name" value="bioF"/>
    <property type="match status" value="1"/>
</dbReference>
<evidence type="ECO:0000256" key="7">
    <source>
        <dbReference type="ARBA" id="ARBA00022898"/>
    </source>
</evidence>
<comment type="cofactor">
    <cofactor evidence="1 10 11">
        <name>pyridoxal 5'-phosphate</name>
        <dbReference type="ChEBI" id="CHEBI:597326"/>
    </cofactor>
</comment>
<name>A0A1M4WXZ4_MARH1</name>
<evidence type="ECO:0000256" key="1">
    <source>
        <dbReference type="ARBA" id="ARBA00001933"/>
    </source>
</evidence>
<organism evidence="13 14">
    <name type="scientific">Marinitoga hydrogenitolerans (strain DSM 16785 / JCM 12826 / AT1271)</name>
    <dbReference type="NCBI Taxonomy" id="1122195"/>
    <lineage>
        <taxon>Bacteria</taxon>
        <taxon>Thermotogati</taxon>
        <taxon>Thermotogota</taxon>
        <taxon>Thermotogae</taxon>
        <taxon>Petrotogales</taxon>
        <taxon>Petrotogaceae</taxon>
        <taxon>Marinitoga</taxon>
    </lineage>
</organism>
<sequence>MNFYEQLSAEMNQLKENGLFVTIRTLDGAQGAWFEVDGKKVLNLCSNNYLGFANYERLKKAAIKAIEKYGVGPGAVRTIAGTMNIHQQLEKELAEFKKTEATLVVQSGFNANQAVIPAITTAEDAILSDELNHASIIDGVRLSKAKKYVWKHKDVKDLEEKIKEAKDNGARRLLIITDGVFSMDGDLAPLPEIIEVAEKYNAIIMVDDAHGEGVLGDSGRGIVDHFHLHGHVDIEVGTLSKAFGVVGGFVAGKKELIDYLKQKARPFLFSSSLSPAEAGAALEAVRILVESGNVVEKLWDNAKYFKEKLNALGFDTWHSETPITPVMLYDAKVAKEFSLKLFEEGIFAQSIGFPTVPKGLARIRVMISAAHTKEDLDFAVEKFEKIGKELNIIK</sequence>
<dbReference type="InterPro" id="IPR004723">
    <property type="entry name" value="AONS_Archaea/Proteobacteria"/>
</dbReference>
<dbReference type="PANTHER" id="PTHR13693:SF3">
    <property type="entry name" value="LD36009P"/>
    <property type="match status" value="1"/>
</dbReference>
<gene>
    <name evidence="13" type="ORF">SAMN02745164_01284</name>
</gene>
<dbReference type="GO" id="GO:0008710">
    <property type="term" value="F:8-amino-7-oxononanoate synthase activity"/>
    <property type="evidence" value="ECO:0007669"/>
    <property type="project" value="UniProtKB-UniRule"/>
</dbReference>
<dbReference type="InterPro" id="IPR050087">
    <property type="entry name" value="AON_synthase_class-II"/>
</dbReference>
<keyword evidence="8" id="KW-0012">Acyltransferase</keyword>
<evidence type="ECO:0000256" key="11">
    <source>
        <dbReference type="RuleBase" id="RU003693"/>
    </source>
</evidence>
<evidence type="ECO:0000313" key="14">
    <source>
        <dbReference type="Proteomes" id="UP000184334"/>
    </source>
</evidence>
<comment type="catalytic activity">
    <reaction evidence="9 11">
        <text>6-carboxyhexanoyl-[ACP] + L-alanine + H(+) = (8S)-8-amino-7-oxononanoate + holo-[ACP] + CO2</text>
        <dbReference type="Rhea" id="RHEA:42288"/>
        <dbReference type="Rhea" id="RHEA-COMP:9685"/>
        <dbReference type="Rhea" id="RHEA-COMP:9955"/>
        <dbReference type="ChEBI" id="CHEBI:15378"/>
        <dbReference type="ChEBI" id="CHEBI:16526"/>
        <dbReference type="ChEBI" id="CHEBI:57972"/>
        <dbReference type="ChEBI" id="CHEBI:64479"/>
        <dbReference type="ChEBI" id="CHEBI:78846"/>
        <dbReference type="ChEBI" id="CHEBI:149468"/>
        <dbReference type="EC" id="2.3.1.47"/>
    </reaction>
</comment>
<dbReference type="InterPro" id="IPR004839">
    <property type="entry name" value="Aminotransferase_I/II_large"/>
</dbReference>
<dbReference type="EMBL" id="FQUI01000019">
    <property type="protein sequence ID" value="SHE86114.1"/>
    <property type="molecule type" value="Genomic_DNA"/>
</dbReference>
<dbReference type="NCBIfam" id="NF005394">
    <property type="entry name" value="PRK06939.1"/>
    <property type="match status" value="1"/>
</dbReference>
<comment type="pathway">
    <text evidence="2 11">Cofactor biosynthesis; biotin biosynthesis.</text>
</comment>
<dbReference type="FunFam" id="3.90.1150.10:FF:000004">
    <property type="entry name" value="2-amino-3-ketobutyrate coenzyme A ligase"/>
    <property type="match status" value="1"/>
</dbReference>
<dbReference type="UniPathway" id="UPA00078"/>
<dbReference type="InterPro" id="IPR015422">
    <property type="entry name" value="PyrdxlP-dep_Trfase_small"/>
</dbReference>
<dbReference type="Proteomes" id="UP000184334">
    <property type="component" value="Unassembled WGS sequence"/>
</dbReference>
<evidence type="ECO:0000256" key="10">
    <source>
        <dbReference type="PIRSR" id="PIRSR604723-51"/>
    </source>
</evidence>
<reference evidence="13" key="1">
    <citation type="submission" date="2016-11" db="EMBL/GenBank/DDBJ databases">
        <authorList>
            <person name="Varghese N."/>
            <person name="Submissions S."/>
        </authorList>
    </citation>
    <scope>NUCLEOTIDE SEQUENCE [LARGE SCALE GENOMIC DNA]</scope>
    <source>
        <strain evidence="13">DSM 16785</strain>
    </source>
</reference>
<evidence type="ECO:0000313" key="13">
    <source>
        <dbReference type="EMBL" id="SHE86114.1"/>
    </source>
</evidence>
<evidence type="ECO:0000256" key="2">
    <source>
        <dbReference type="ARBA" id="ARBA00004746"/>
    </source>
</evidence>
<evidence type="ECO:0000256" key="3">
    <source>
        <dbReference type="ARBA" id="ARBA00010008"/>
    </source>
</evidence>
<keyword evidence="14" id="KW-1185">Reference proteome</keyword>
<dbReference type="NCBIfam" id="TIGR01825">
    <property type="entry name" value="gly_Cac_T_rel"/>
    <property type="match status" value="1"/>
</dbReference>
<comment type="function">
    <text evidence="11">Catalyzes the decarboxylative condensation of pimeloyl-[acyl-carrier protein] and L-alanine to produce 8-amino-7-oxononanoate (AON), [acyl-carrier protein], and carbon dioxide.</text>
</comment>
<dbReference type="SUPFAM" id="SSF53383">
    <property type="entry name" value="PLP-dependent transferases"/>
    <property type="match status" value="1"/>
</dbReference>
<dbReference type="GO" id="GO:0009102">
    <property type="term" value="P:biotin biosynthetic process"/>
    <property type="evidence" value="ECO:0007669"/>
    <property type="project" value="UniProtKB-UniRule"/>
</dbReference>
<feature type="modified residue" description="N6-(pyridoxal phosphate)lysine" evidence="10">
    <location>
        <position position="241"/>
    </location>
</feature>
<dbReference type="EC" id="2.3.1.47" evidence="11"/>
<evidence type="ECO:0000259" key="12">
    <source>
        <dbReference type="Pfam" id="PF00155"/>
    </source>
</evidence>
<proteinExistence type="inferred from homology"/>